<reference evidence="10" key="1">
    <citation type="submission" date="2020-11" db="EMBL/GenBank/DDBJ databases">
        <authorList>
            <consortium name="DOE Joint Genome Institute"/>
            <person name="Ahrendt S."/>
            <person name="Riley R."/>
            <person name="Andreopoulos W."/>
            <person name="LaButti K."/>
            <person name="Pangilinan J."/>
            <person name="Ruiz-duenas F.J."/>
            <person name="Barrasa J.M."/>
            <person name="Sanchez-Garcia M."/>
            <person name="Camarero S."/>
            <person name="Miyauchi S."/>
            <person name="Serrano A."/>
            <person name="Linde D."/>
            <person name="Babiker R."/>
            <person name="Drula E."/>
            <person name="Ayuso-Fernandez I."/>
            <person name="Pacheco R."/>
            <person name="Padilla G."/>
            <person name="Ferreira P."/>
            <person name="Barriuso J."/>
            <person name="Kellner H."/>
            <person name="Castanera R."/>
            <person name="Alfaro M."/>
            <person name="Ramirez L."/>
            <person name="Pisabarro A.G."/>
            <person name="Kuo A."/>
            <person name="Tritt A."/>
            <person name="Lipzen A."/>
            <person name="He G."/>
            <person name="Yan M."/>
            <person name="Ng V."/>
            <person name="Cullen D."/>
            <person name="Martin F."/>
            <person name="Rosso M.-N."/>
            <person name="Henrissat B."/>
            <person name="Hibbett D."/>
            <person name="Martinez A.T."/>
            <person name="Grigoriev I.V."/>
        </authorList>
    </citation>
    <scope>NUCLEOTIDE SEQUENCE</scope>
    <source>
        <strain evidence="10">AH 44721</strain>
    </source>
</reference>
<keyword evidence="5" id="KW-0375">Hydrogen ion transport</keyword>
<dbReference type="Pfam" id="PF04718">
    <property type="entry name" value="ATP-synt_G"/>
    <property type="match status" value="1"/>
</dbReference>
<evidence type="ECO:0000256" key="8">
    <source>
        <dbReference type="ARBA" id="ARBA00023136"/>
    </source>
</evidence>
<organism evidence="10 11">
    <name type="scientific">Gymnopilus junonius</name>
    <name type="common">Spectacular rustgill mushroom</name>
    <name type="synonym">Gymnopilus spectabilis subsp. junonius</name>
    <dbReference type="NCBI Taxonomy" id="109634"/>
    <lineage>
        <taxon>Eukaryota</taxon>
        <taxon>Fungi</taxon>
        <taxon>Dikarya</taxon>
        <taxon>Basidiomycota</taxon>
        <taxon>Agaricomycotina</taxon>
        <taxon>Agaricomycetes</taxon>
        <taxon>Agaricomycetidae</taxon>
        <taxon>Agaricales</taxon>
        <taxon>Agaricineae</taxon>
        <taxon>Hymenogastraceae</taxon>
        <taxon>Gymnopilus</taxon>
    </lineage>
</organism>
<dbReference type="OrthoDB" id="437at2759"/>
<evidence type="ECO:0000256" key="5">
    <source>
        <dbReference type="ARBA" id="ARBA00022781"/>
    </source>
</evidence>
<dbReference type="GO" id="GO:0015986">
    <property type="term" value="P:proton motive force-driven ATP synthesis"/>
    <property type="evidence" value="ECO:0007669"/>
    <property type="project" value="InterPro"/>
</dbReference>
<evidence type="ECO:0000313" key="10">
    <source>
        <dbReference type="EMBL" id="KAF8879538.1"/>
    </source>
</evidence>
<evidence type="ECO:0000256" key="4">
    <source>
        <dbReference type="ARBA" id="ARBA00022547"/>
    </source>
</evidence>
<evidence type="ECO:0000256" key="6">
    <source>
        <dbReference type="ARBA" id="ARBA00023065"/>
    </source>
</evidence>
<keyword evidence="7" id="KW-0496">Mitochondrion</keyword>
<evidence type="ECO:0000256" key="2">
    <source>
        <dbReference type="ARBA" id="ARBA00005699"/>
    </source>
</evidence>
<comment type="subcellular location">
    <subcellularLocation>
        <location evidence="1">Mitochondrion membrane</location>
    </subcellularLocation>
</comment>
<keyword evidence="11" id="KW-1185">Reference proteome</keyword>
<proteinExistence type="inferred from homology"/>
<sequence length="166" mass="18415">MRTAVPSSILRHSVARQALHQQRAAASKRLMSSSAESSQKKAQDALSAAQKNAEKVWESTKKFLEPAGEKVGKLLGSYRQPLVYNFQVTKEIFKQIYHKENLQPPTLADVKYAYSYLWSQLTPALPGQLARSGEAGRVAIYGLQAYGIFKIGEIVGRRSVVGYSIE</sequence>
<protein>
    <submittedName>
        <fullName evidence="10">Mitochondrial ATP synthase g subunit-domain-containing protein</fullName>
    </submittedName>
</protein>
<keyword evidence="6" id="KW-0406">Ion transport</keyword>
<evidence type="ECO:0000256" key="3">
    <source>
        <dbReference type="ARBA" id="ARBA00022448"/>
    </source>
</evidence>
<dbReference type="GO" id="GO:0015078">
    <property type="term" value="F:proton transmembrane transporter activity"/>
    <property type="evidence" value="ECO:0007669"/>
    <property type="project" value="InterPro"/>
</dbReference>
<evidence type="ECO:0000313" key="11">
    <source>
        <dbReference type="Proteomes" id="UP000724874"/>
    </source>
</evidence>
<comment type="similarity">
    <text evidence="2">Belongs to the ATPase g subunit family.</text>
</comment>
<keyword evidence="4" id="KW-0138">CF(0)</keyword>
<dbReference type="InterPro" id="IPR006808">
    <property type="entry name" value="ATP_synth_F0_gsu_mt"/>
</dbReference>
<evidence type="ECO:0000256" key="9">
    <source>
        <dbReference type="ARBA" id="ARBA00023310"/>
    </source>
</evidence>
<dbReference type="GO" id="GO:0045259">
    <property type="term" value="C:proton-transporting ATP synthase complex"/>
    <property type="evidence" value="ECO:0007669"/>
    <property type="project" value="UniProtKB-KW"/>
</dbReference>
<keyword evidence="9" id="KW-0066">ATP synthesis</keyword>
<name>A0A9P5NDC1_GYMJU</name>
<evidence type="ECO:0000256" key="1">
    <source>
        <dbReference type="ARBA" id="ARBA00004325"/>
    </source>
</evidence>
<keyword evidence="3" id="KW-0813">Transport</keyword>
<gene>
    <name evidence="10" type="ORF">CPB84DRAFT_1687918</name>
</gene>
<accession>A0A9P5NDC1</accession>
<dbReference type="Proteomes" id="UP000724874">
    <property type="component" value="Unassembled WGS sequence"/>
</dbReference>
<keyword evidence="8" id="KW-0472">Membrane</keyword>
<evidence type="ECO:0000256" key="7">
    <source>
        <dbReference type="ARBA" id="ARBA00023128"/>
    </source>
</evidence>
<comment type="caution">
    <text evidence="10">The sequence shown here is derived from an EMBL/GenBank/DDBJ whole genome shotgun (WGS) entry which is preliminary data.</text>
</comment>
<dbReference type="EMBL" id="JADNYJ010000148">
    <property type="protein sequence ID" value="KAF8879538.1"/>
    <property type="molecule type" value="Genomic_DNA"/>
</dbReference>
<dbReference type="GO" id="GO:0031966">
    <property type="term" value="C:mitochondrial membrane"/>
    <property type="evidence" value="ECO:0007669"/>
    <property type="project" value="UniProtKB-SubCell"/>
</dbReference>
<dbReference type="AlphaFoldDB" id="A0A9P5NDC1"/>